<gene>
    <name evidence="1" type="ORF">CANVERA_P5045</name>
</gene>
<dbReference type="OrthoDB" id="21643at2759"/>
<proteinExistence type="predicted"/>
<evidence type="ECO:0008006" key="3">
    <source>
        <dbReference type="Google" id="ProtNLM"/>
    </source>
</evidence>
<comment type="caution">
    <text evidence="1">The sequence shown here is derived from an EMBL/GenBank/DDBJ whole genome shotgun (WGS) entry which is preliminary data.</text>
</comment>
<protein>
    <recommendedName>
        <fullName evidence="3">60S ribosome subunit biogenesis protein NOP8</fullName>
    </recommendedName>
</protein>
<reference evidence="1" key="1">
    <citation type="submission" date="2022-12" db="EMBL/GenBank/DDBJ databases">
        <authorList>
            <person name="Brejova B."/>
        </authorList>
    </citation>
    <scope>NUCLEOTIDE SEQUENCE</scope>
</reference>
<dbReference type="Proteomes" id="UP001152885">
    <property type="component" value="Unassembled WGS sequence"/>
</dbReference>
<name>A0A9W4XFJ3_9ASCO</name>
<organism evidence="1 2">
    <name type="scientific">Candida verbasci</name>
    <dbReference type="NCBI Taxonomy" id="1227364"/>
    <lineage>
        <taxon>Eukaryota</taxon>
        <taxon>Fungi</taxon>
        <taxon>Dikarya</taxon>
        <taxon>Ascomycota</taxon>
        <taxon>Saccharomycotina</taxon>
        <taxon>Pichiomycetes</taxon>
        <taxon>Debaryomycetaceae</taxon>
        <taxon>Candida/Lodderomyces clade</taxon>
        <taxon>Candida</taxon>
    </lineage>
</organism>
<evidence type="ECO:0000313" key="1">
    <source>
        <dbReference type="EMBL" id="CAI5760536.1"/>
    </source>
</evidence>
<accession>A0A9W4XFJ3</accession>
<dbReference type="EMBL" id="CANTUO010000007">
    <property type="protein sequence ID" value="CAI5760536.1"/>
    <property type="molecule type" value="Genomic_DNA"/>
</dbReference>
<sequence>MSKIRIHISNISPNLKEKPESLISRIEKLGIKVENELEIHTKPLQYKYFAYLNIFATDSQFENLKKSLNGVMFMGMKLNISKAKKVSYKKRIKEEVEDKEQIIQDKVNKSRLEKIEEYHTTYPANRFTKNIVTTPLQSSIISLSEHTFNNTSGNTKLSIPKKRLSGLNSYGATLDSNFKYTSGKGQVIKGTHRKAPRKGPNLKNQSLRILINGDLIKVDKFYKTKLWGVDQKVNFDDLSYRYSNGEWLSGNNHVVEKCNMSGKQAIEYGANLIHKDEKEIIDDEILDELNKNKSVLASVLNKFDFDKPMKLSDDEEELEEENEENDRAFETVDNPDEIISKSKLELQNPIKEVYYDEDDEGNEIENINENFTTESIIKNYEQEHKEEIKEVEEQSKEDTQSNTENLRSLLNESSNGFKLALSSDDEDIDEFKNIMEEQPINKKQEEKIVETIPINANKFGLFWYHSNSPFLITQSQLSKIGSSEDKIQLPELDNKDSGESGFENWFWSKRSEISRECKIRKRDIIKKFNKRKF</sequence>
<evidence type="ECO:0000313" key="2">
    <source>
        <dbReference type="Proteomes" id="UP001152885"/>
    </source>
</evidence>
<keyword evidence="2" id="KW-1185">Reference proteome</keyword>
<dbReference type="AlphaFoldDB" id="A0A9W4XFJ3"/>